<dbReference type="OrthoDB" id="47030at2759"/>
<dbReference type="Pfam" id="PF20710">
    <property type="entry name" value="DUF6824"/>
    <property type="match status" value="1"/>
</dbReference>
<comment type="caution">
    <text evidence="3">The sequence shown here is derived from an EMBL/GenBank/DDBJ whole genome shotgun (WGS) entry which is preliminary data.</text>
</comment>
<organism evidence="3 4">
    <name type="scientific">Nitzschia inconspicua</name>
    <dbReference type="NCBI Taxonomy" id="303405"/>
    <lineage>
        <taxon>Eukaryota</taxon>
        <taxon>Sar</taxon>
        <taxon>Stramenopiles</taxon>
        <taxon>Ochrophyta</taxon>
        <taxon>Bacillariophyta</taxon>
        <taxon>Bacillariophyceae</taxon>
        <taxon>Bacillariophycidae</taxon>
        <taxon>Bacillariales</taxon>
        <taxon>Bacillariaceae</taxon>
        <taxon>Nitzschia</taxon>
    </lineage>
</organism>
<dbReference type="EMBL" id="JAGRRH010000009">
    <property type="protein sequence ID" value="KAG7364349.1"/>
    <property type="molecule type" value="Genomic_DNA"/>
</dbReference>
<feature type="region of interest" description="Disordered" evidence="1">
    <location>
        <begin position="90"/>
        <end position="112"/>
    </location>
</feature>
<evidence type="ECO:0000259" key="2">
    <source>
        <dbReference type="Pfam" id="PF20710"/>
    </source>
</evidence>
<dbReference type="AlphaFoldDB" id="A0A9K3Q126"/>
<dbReference type="InterPro" id="IPR049227">
    <property type="entry name" value="DUF6824"/>
</dbReference>
<sequence>MSSNKEDAIQAGDPNGGNGEAITSNPAAASVDHSSSSSSTVSRDDQGEAKVDELPKTKVLFNSQDFLNFLTTKVDIANLMVETKDGERFKASFPGSSVSANGGDSKTDHGPPMSVFKSLDMLKGMGMIDGDPDPTVLESTVSLEYFPPNPCPVARAPSGTTTNGGRAASASAFASREWVSEYKNSHVDVTYETCFTDPKTGEVVTNTANGASMLPPKKRSAAPNVNGNGNTGDDHWNDMFKRALAPLVNVAVAQREQGPSVPSPTTSAKRSGRRKPRKIIPEVKNYCDFTEKDVLFGRGGRSNHHPGNKMYREIVTEQQDHYRSCDKNEKTKVAQGIVDHMQKEVGARFLELDKETNRWYLVPNVVARRKVGQALRENNTEEARAAKRAKYQGRYSTIATKKAAEVNAAAAANLATRPSVSSATDCEVPSSNQPHLSAQV</sequence>
<feature type="compositionally biased region" description="Low complexity" evidence="1">
    <location>
        <begin position="27"/>
        <end position="41"/>
    </location>
</feature>
<evidence type="ECO:0000256" key="1">
    <source>
        <dbReference type="SAM" id="MobiDB-lite"/>
    </source>
</evidence>
<gene>
    <name evidence="3" type="ORF">IV203_037551</name>
</gene>
<name>A0A9K3Q126_9STRA</name>
<dbReference type="Proteomes" id="UP000693970">
    <property type="component" value="Unassembled WGS sequence"/>
</dbReference>
<keyword evidence="4" id="KW-1185">Reference proteome</keyword>
<reference evidence="3" key="1">
    <citation type="journal article" date="2021" name="Sci. Rep.">
        <title>Diploid genomic architecture of Nitzschia inconspicua, an elite biomass production diatom.</title>
        <authorList>
            <person name="Oliver A."/>
            <person name="Podell S."/>
            <person name="Pinowska A."/>
            <person name="Traller J.C."/>
            <person name="Smith S.R."/>
            <person name="McClure R."/>
            <person name="Beliaev A."/>
            <person name="Bohutskyi P."/>
            <person name="Hill E.A."/>
            <person name="Rabines A."/>
            <person name="Zheng H."/>
            <person name="Allen L.Z."/>
            <person name="Kuo A."/>
            <person name="Grigoriev I.V."/>
            <person name="Allen A.E."/>
            <person name="Hazlebeck D."/>
            <person name="Allen E.E."/>
        </authorList>
    </citation>
    <scope>NUCLEOTIDE SEQUENCE</scope>
    <source>
        <strain evidence="3">Hildebrandi</strain>
    </source>
</reference>
<feature type="compositionally biased region" description="Basic and acidic residues" evidence="1">
    <location>
        <begin position="42"/>
        <end position="51"/>
    </location>
</feature>
<accession>A0A9K3Q126</accession>
<reference evidence="3" key="2">
    <citation type="submission" date="2021-04" db="EMBL/GenBank/DDBJ databases">
        <authorList>
            <person name="Podell S."/>
        </authorList>
    </citation>
    <scope>NUCLEOTIDE SEQUENCE</scope>
    <source>
        <strain evidence="3">Hildebrandi</strain>
    </source>
</reference>
<evidence type="ECO:0000313" key="3">
    <source>
        <dbReference type="EMBL" id="KAG7364349.1"/>
    </source>
</evidence>
<feature type="domain" description="DUF6824" evidence="2">
    <location>
        <begin position="293"/>
        <end position="377"/>
    </location>
</feature>
<feature type="compositionally biased region" description="Polar residues" evidence="1">
    <location>
        <begin position="94"/>
        <end position="104"/>
    </location>
</feature>
<feature type="region of interest" description="Disordered" evidence="1">
    <location>
        <begin position="255"/>
        <end position="276"/>
    </location>
</feature>
<feature type="region of interest" description="Disordered" evidence="1">
    <location>
        <begin position="418"/>
        <end position="440"/>
    </location>
</feature>
<protein>
    <recommendedName>
        <fullName evidence="2">DUF6824 domain-containing protein</fullName>
    </recommendedName>
</protein>
<evidence type="ECO:0000313" key="4">
    <source>
        <dbReference type="Proteomes" id="UP000693970"/>
    </source>
</evidence>
<feature type="region of interest" description="Disordered" evidence="1">
    <location>
        <begin position="1"/>
        <end position="51"/>
    </location>
</feature>
<proteinExistence type="predicted"/>